<evidence type="ECO:0000313" key="1">
    <source>
        <dbReference type="EMBL" id="BAD28471.1"/>
    </source>
</evidence>
<dbReference type="EMBL" id="AP005313">
    <property type="protein sequence ID" value="BAD28471.1"/>
    <property type="molecule type" value="Genomic_DNA"/>
</dbReference>
<name>Q6EQF3_ORYSJ</name>
<dbReference type="EMBL" id="AP005700">
    <property type="protein sequence ID" value="BAD29117.1"/>
    <property type="molecule type" value="Genomic_DNA"/>
</dbReference>
<reference evidence="2" key="2">
    <citation type="submission" date="2002-09" db="EMBL/GenBank/DDBJ databases">
        <title>Oryza sativa nipponbare(GA3) genomic DNA, chromosome 9, BAC clone:OSJNBb0085I16.</title>
        <authorList>
            <person name="Sasaki T."/>
            <person name="Matsumoto T."/>
            <person name="Katayose Y."/>
        </authorList>
    </citation>
    <scope>NUCLEOTIDE SEQUENCE</scope>
</reference>
<accession>Q6EQF3</accession>
<gene>
    <name evidence="2" type="ORF">OSJNBb0085I16.37</name>
    <name evidence="1" type="ORF">P0512H04.6</name>
</gene>
<dbReference type="Proteomes" id="UP000000763">
    <property type="component" value="Chromosome 9"/>
</dbReference>
<sequence>MSAGSDSMSDHSSYSSIPVVAHIRRLHLGARTFRRQLCLGCRHSTYPLALGNAGLK</sequence>
<evidence type="ECO:0000313" key="2">
    <source>
        <dbReference type="EMBL" id="BAD29117.1"/>
    </source>
</evidence>
<evidence type="ECO:0000313" key="3">
    <source>
        <dbReference type="Proteomes" id="UP000000763"/>
    </source>
</evidence>
<proteinExistence type="predicted"/>
<organism evidence="2 3">
    <name type="scientific">Oryza sativa subsp. japonica</name>
    <name type="common">Rice</name>
    <dbReference type="NCBI Taxonomy" id="39947"/>
    <lineage>
        <taxon>Eukaryota</taxon>
        <taxon>Viridiplantae</taxon>
        <taxon>Streptophyta</taxon>
        <taxon>Embryophyta</taxon>
        <taxon>Tracheophyta</taxon>
        <taxon>Spermatophyta</taxon>
        <taxon>Magnoliopsida</taxon>
        <taxon>Liliopsida</taxon>
        <taxon>Poales</taxon>
        <taxon>Poaceae</taxon>
        <taxon>BOP clade</taxon>
        <taxon>Oryzoideae</taxon>
        <taxon>Oryzeae</taxon>
        <taxon>Oryzinae</taxon>
        <taxon>Oryza</taxon>
        <taxon>Oryza sativa</taxon>
    </lineage>
</organism>
<reference evidence="3" key="4">
    <citation type="journal article" date="2008" name="Nucleic Acids Res.">
        <title>The rice annotation project database (RAP-DB): 2008 update.</title>
        <authorList>
            <consortium name="The rice annotation project (RAP)"/>
        </authorList>
    </citation>
    <scope>GENOME REANNOTATION</scope>
    <source>
        <strain evidence="3">cv. Nipponbare</strain>
    </source>
</reference>
<reference evidence="3" key="3">
    <citation type="journal article" date="2005" name="Nature">
        <title>The map-based sequence of the rice genome.</title>
        <authorList>
            <consortium name="International rice genome sequencing project (IRGSP)"/>
            <person name="Matsumoto T."/>
            <person name="Wu J."/>
            <person name="Kanamori H."/>
            <person name="Katayose Y."/>
            <person name="Fujisawa M."/>
            <person name="Namiki N."/>
            <person name="Mizuno H."/>
            <person name="Yamamoto K."/>
            <person name="Antonio B.A."/>
            <person name="Baba T."/>
            <person name="Sakata K."/>
            <person name="Nagamura Y."/>
            <person name="Aoki H."/>
            <person name="Arikawa K."/>
            <person name="Arita K."/>
            <person name="Bito T."/>
            <person name="Chiden Y."/>
            <person name="Fujitsuka N."/>
            <person name="Fukunaka R."/>
            <person name="Hamada M."/>
            <person name="Harada C."/>
            <person name="Hayashi A."/>
            <person name="Hijishita S."/>
            <person name="Honda M."/>
            <person name="Hosokawa S."/>
            <person name="Ichikawa Y."/>
            <person name="Idonuma A."/>
            <person name="Iijima M."/>
            <person name="Ikeda M."/>
            <person name="Ikeno M."/>
            <person name="Ito K."/>
            <person name="Ito S."/>
            <person name="Ito T."/>
            <person name="Ito Y."/>
            <person name="Ito Y."/>
            <person name="Iwabuchi A."/>
            <person name="Kamiya K."/>
            <person name="Karasawa W."/>
            <person name="Kurita K."/>
            <person name="Katagiri S."/>
            <person name="Kikuta A."/>
            <person name="Kobayashi H."/>
            <person name="Kobayashi N."/>
            <person name="Machita K."/>
            <person name="Maehara T."/>
            <person name="Masukawa M."/>
            <person name="Mizubayashi T."/>
            <person name="Mukai Y."/>
            <person name="Nagasaki H."/>
            <person name="Nagata Y."/>
            <person name="Naito S."/>
            <person name="Nakashima M."/>
            <person name="Nakama Y."/>
            <person name="Nakamichi Y."/>
            <person name="Nakamura M."/>
            <person name="Meguro A."/>
            <person name="Negishi M."/>
            <person name="Ohta I."/>
            <person name="Ohta T."/>
            <person name="Okamoto M."/>
            <person name="Ono N."/>
            <person name="Saji S."/>
            <person name="Sakaguchi M."/>
            <person name="Sakai K."/>
            <person name="Shibata M."/>
            <person name="Shimokawa T."/>
            <person name="Song J."/>
            <person name="Takazaki Y."/>
            <person name="Terasawa K."/>
            <person name="Tsugane M."/>
            <person name="Tsuji K."/>
            <person name="Ueda S."/>
            <person name="Waki K."/>
            <person name="Yamagata H."/>
            <person name="Yamamoto M."/>
            <person name="Yamamoto S."/>
            <person name="Yamane H."/>
            <person name="Yoshiki S."/>
            <person name="Yoshihara R."/>
            <person name="Yukawa K."/>
            <person name="Zhong H."/>
            <person name="Yano M."/>
            <person name="Yuan Q."/>
            <person name="Ouyang S."/>
            <person name="Liu J."/>
            <person name="Jones K.M."/>
            <person name="Gansberger K."/>
            <person name="Moffat K."/>
            <person name="Hill J."/>
            <person name="Bera J."/>
            <person name="Fadrosh D."/>
            <person name="Jin S."/>
            <person name="Johri S."/>
            <person name="Kim M."/>
            <person name="Overton L."/>
            <person name="Reardon M."/>
            <person name="Tsitrin T."/>
            <person name="Vuong H."/>
            <person name="Weaver B."/>
            <person name="Ciecko A."/>
            <person name="Tallon L."/>
            <person name="Jackson J."/>
            <person name="Pai G."/>
            <person name="Aken S.V."/>
            <person name="Utterback T."/>
            <person name="Reidmuller S."/>
            <person name="Feldblyum T."/>
            <person name="Hsiao J."/>
            <person name="Zismann V."/>
            <person name="Iobst S."/>
            <person name="de Vazeille A.R."/>
            <person name="Buell C.R."/>
            <person name="Ying K."/>
            <person name="Li Y."/>
            <person name="Lu T."/>
            <person name="Huang Y."/>
            <person name="Zhao Q."/>
            <person name="Feng Q."/>
            <person name="Zhang L."/>
            <person name="Zhu J."/>
            <person name="Weng Q."/>
            <person name="Mu J."/>
            <person name="Lu Y."/>
            <person name="Fan D."/>
            <person name="Liu Y."/>
            <person name="Guan J."/>
            <person name="Zhang Y."/>
            <person name="Yu S."/>
            <person name="Liu X."/>
            <person name="Zhang Y."/>
            <person name="Hong G."/>
            <person name="Han B."/>
            <person name="Choisne N."/>
            <person name="Demange N."/>
            <person name="Orjeda G."/>
            <person name="Samain S."/>
            <person name="Cattolico L."/>
            <person name="Pelletier E."/>
            <person name="Couloux A."/>
            <person name="Segurens B."/>
            <person name="Wincker P."/>
            <person name="D'Hont A."/>
            <person name="Scarpelli C."/>
            <person name="Weissenbach J."/>
            <person name="Salanoubat M."/>
            <person name="Quetier F."/>
            <person name="Yu Y."/>
            <person name="Kim H.R."/>
            <person name="Rambo T."/>
            <person name="Currie J."/>
            <person name="Collura K."/>
            <person name="Luo M."/>
            <person name="Yang T."/>
            <person name="Ammiraju J.S.S."/>
            <person name="Engler F."/>
            <person name="Soderlund C."/>
            <person name="Wing R.A."/>
            <person name="Palmer L.E."/>
            <person name="de la Bastide M."/>
            <person name="Spiegel L."/>
            <person name="Nascimento L."/>
            <person name="Zutavern T."/>
            <person name="O'Shaughnessy A."/>
            <person name="Dike S."/>
            <person name="Dedhia N."/>
            <person name="Preston R."/>
            <person name="Balija V."/>
            <person name="McCombie W.R."/>
            <person name="Chow T."/>
            <person name="Chen H."/>
            <person name="Chung M."/>
            <person name="Chen C."/>
            <person name="Shaw J."/>
            <person name="Wu H."/>
            <person name="Hsiao K."/>
            <person name="Chao Y."/>
            <person name="Chu M."/>
            <person name="Cheng C."/>
            <person name="Hour A."/>
            <person name="Lee P."/>
            <person name="Lin S."/>
            <person name="Lin Y."/>
            <person name="Liou J."/>
            <person name="Liu S."/>
            <person name="Hsing Y."/>
            <person name="Raghuvanshi S."/>
            <person name="Mohanty A."/>
            <person name="Bharti A.K."/>
            <person name="Gaur A."/>
            <person name="Gupta V."/>
            <person name="Kumar D."/>
            <person name="Ravi V."/>
            <person name="Vij S."/>
            <person name="Kapur A."/>
            <person name="Khurana P."/>
            <person name="Khurana P."/>
            <person name="Khurana J.P."/>
            <person name="Tyagi A.K."/>
            <person name="Gaikwad K."/>
            <person name="Singh A."/>
            <person name="Dalal V."/>
            <person name="Srivastava S."/>
            <person name="Dixit A."/>
            <person name="Pal A.K."/>
            <person name="Ghazi I.A."/>
            <person name="Yadav M."/>
            <person name="Pandit A."/>
            <person name="Bhargava A."/>
            <person name="Sureshbabu K."/>
            <person name="Batra K."/>
            <person name="Sharma T.R."/>
            <person name="Mohapatra T."/>
            <person name="Singh N.K."/>
            <person name="Messing J."/>
            <person name="Nelson A.B."/>
            <person name="Fuks G."/>
            <person name="Kavchok S."/>
            <person name="Keizer G."/>
            <person name="Linton E."/>
            <person name="Llaca V."/>
            <person name="Song R."/>
            <person name="Tanyolac B."/>
            <person name="Young S."/>
            <person name="Ho-Il K."/>
            <person name="Hahn J.H."/>
            <person name="Sangsakoo G."/>
            <person name="Vanavichit A."/>
            <person name="de Mattos Luiz.A.T."/>
            <person name="Zimmer P.D."/>
            <person name="Malone G."/>
            <person name="Dellagostin O."/>
            <person name="de Oliveira A.C."/>
            <person name="Bevan M."/>
            <person name="Bancroft I."/>
            <person name="Minx P."/>
            <person name="Cordum H."/>
            <person name="Wilson R."/>
            <person name="Cheng Z."/>
            <person name="Jin W."/>
            <person name="Jiang J."/>
            <person name="Leong S.A."/>
            <person name="Iwama H."/>
            <person name="Gojobori T."/>
            <person name="Itoh T."/>
            <person name="Niimura Y."/>
            <person name="Fujii Y."/>
            <person name="Habara T."/>
            <person name="Sakai H."/>
            <person name="Sato Y."/>
            <person name="Wilson G."/>
            <person name="Kumar K."/>
            <person name="McCouch S."/>
            <person name="Juretic N."/>
            <person name="Hoen D."/>
            <person name="Wright S."/>
            <person name="Bruskiewich R."/>
            <person name="Bureau T."/>
            <person name="Miyao A."/>
            <person name="Hirochika H."/>
            <person name="Nishikawa T."/>
            <person name="Kadowaki K."/>
            <person name="Sugiura M."/>
            <person name="Burr B."/>
            <person name="Sasaki T."/>
        </authorList>
    </citation>
    <scope>NUCLEOTIDE SEQUENCE [LARGE SCALE GENOMIC DNA]</scope>
    <source>
        <strain evidence="3">cv. Nipponbare</strain>
    </source>
</reference>
<dbReference type="AlphaFoldDB" id="Q6EQF3"/>
<protein>
    <submittedName>
        <fullName evidence="2">Uncharacterized protein</fullName>
    </submittedName>
</protein>
<reference evidence="1" key="1">
    <citation type="submission" date="2002-05" db="EMBL/GenBank/DDBJ databases">
        <title>Oryza sativa nipponbare(GA3) genomic DNA, chromosome 9, PAC clone:P0512H04.</title>
        <authorList>
            <person name="Sasaki T."/>
            <person name="Matsumoto T."/>
            <person name="Katayose Y."/>
        </authorList>
    </citation>
    <scope>NUCLEOTIDE SEQUENCE</scope>
</reference>